<dbReference type="InterPro" id="IPR050660">
    <property type="entry name" value="NEK_Ser/Thr_kinase"/>
</dbReference>
<evidence type="ECO:0000256" key="2">
    <source>
        <dbReference type="ARBA" id="ARBA00022679"/>
    </source>
</evidence>
<name>A0A9P8EQB3_AURME</name>
<evidence type="ECO:0000256" key="3">
    <source>
        <dbReference type="ARBA" id="ARBA00022741"/>
    </source>
</evidence>
<keyword evidence="2" id="KW-0808">Transferase</keyword>
<evidence type="ECO:0000256" key="6">
    <source>
        <dbReference type="SAM" id="MobiDB-lite"/>
    </source>
</evidence>
<dbReference type="GO" id="GO:0005524">
    <property type="term" value="F:ATP binding"/>
    <property type="evidence" value="ECO:0007669"/>
    <property type="project" value="UniProtKB-KW"/>
</dbReference>
<keyword evidence="5" id="KW-0067">ATP-binding</keyword>
<dbReference type="InterPro" id="IPR000719">
    <property type="entry name" value="Prot_kinase_dom"/>
</dbReference>
<dbReference type="PANTHER" id="PTHR43671">
    <property type="entry name" value="SERINE/THREONINE-PROTEIN KINASE NEK"/>
    <property type="match status" value="1"/>
</dbReference>
<proteinExistence type="predicted"/>
<dbReference type="SUPFAM" id="SSF56112">
    <property type="entry name" value="Protein kinase-like (PK-like)"/>
    <property type="match status" value="1"/>
</dbReference>
<dbReference type="EMBL" id="JAHFXF010000131">
    <property type="protein sequence ID" value="KAG9695421.1"/>
    <property type="molecule type" value="Genomic_DNA"/>
</dbReference>
<gene>
    <name evidence="8" type="ORF">KCU76_g4482</name>
</gene>
<dbReference type="SMART" id="SM00220">
    <property type="entry name" value="S_TKc"/>
    <property type="match status" value="1"/>
</dbReference>
<keyword evidence="4 8" id="KW-0418">Kinase</keyword>
<dbReference type="EC" id="2.7.11.1" evidence="1"/>
<keyword evidence="3" id="KW-0547">Nucleotide-binding</keyword>
<dbReference type="GO" id="GO:0004674">
    <property type="term" value="F:protein serine/threonine kinase activity"/>
    <property type="evidence" value="ECO:0007669"/>
    <property type="project" value="UniProtKB-EC"/>
</dbReference>
<evidence type="ECO:0000256" key="4">
    <source>
        <dbReference type="ARBA" id="ARBA00022777"/>
    </source>
</evidence>
<comment type="caution">
    <text evidence="8">The sequence shown here is derived from an EMBL/GenBank/DDBJ whole genome shotgun (WGS) entry which is preliminary data.</text>
</comment>
<accession>A0A9P8EQB3</accession>
<evidence type="ECO:0000256" key="5">
    <source>
        <dbReference type="ARBA" id="ARBA00022840"/>
    </source>
</evidence>
<feature type="domain" description="Protein kinase" evidence="7">
    <location>
        <begin position="22"/>
        <end position="364"/>
    </location>
</feature>
<dbReference type="InterPro" id="IPR008271">
    <property type="entry name" value="Ser/Thr_kinase_AS"/>
</dbReference>
<feature type="non-terminal residue" evidence="8">
    <location>
        <position position="497"/>
    </location>
</feature>
<reference evidence="8" key="1">
    <citation type="journal article" date="2021" name="J Fungi (Basel)">
        <title>Virulence traits and population genomics of the black yeast Aureobasidium melanogenum.</title>
        <authorList>
            <person name="Cernosa A."/>
            <person name="Sun X."/>
            <person name="Gostincar C."/>
            <person name="Fang C."/>
            <person name="Gunde-Cimerman N."/>
            <person name="Song Z."/>
        </authorList>
    </citation>
    <scope>NUCLEOTIDE SEQUENCE</scope>
    <source>
        <strain evidence="8">EXF-9911</strain>
    </source>
</reference>
<evidence type="ECO:0000313" key="9">
    <source>
        <dbReference type="Proteomes" id="UP000779574"/>
    </source>
</evidence>
<evidence type="ECO:0000313" key="8">
    <source>
        <dbReference type="EMBL" id="KAG9695421.1"/>
    </source>
</evidence>
<dbReference type="Pfam" id="PF00069">
    <property type="entry name" value="Pkinase"/>
    <property type="match status" value="1"/>
</dbReference>
<dbReference type="PANTHER" id="PTHR43671:SF13">
    <property type="entry name" value="SERINE_THREONINE-PROTEIN KINASE NEK2"/>
    <property type="match status" value="1"/>
</dbReference>
<feature type="region of interest" description="Disordered" evidence="6">
    <location>
        <begin position="411"/>
        <end position="445"/>
    </location>
</feature>
<sequence>MTSSGWNLIRSKPGFAANEEQWVGTKQLGEGGQGCAGLFIKRDPTTQKIIERMVVKEVERETKLGLQEGSSPKDDYEFFGPKKDIPREQYMSMIMPKDSKNTIQIWGHRLFPERNVLRLYMEFCSGGDLKRLLEPYKVRSLTFPEPYLWKLFQDLARAVHAMDNPSGHGLTGDESVAHIDFKPRNIFLCLPDEDNFPKYPWAKLGDFGGAMICSPRDTQEEHSKKVDSTAVSMGYVAPDRERFDRNNDANNIPARDRIPGLRLEDIPKRVTSATNVWNAALIIADLMAPQPFVRPKFRSQAYKLRERWLDNFINQRDTHPRMQGYSSLLKDTVIQCLNFIPSQRPAPTDLLARVDQGVSLHSGVMRTKACLDNAKYNGQYDLDPSIPFVDDYPVTQPEDWDMDMDMDMDFPSSKSLSRRNPVPVTPHKPKNPRSITTKAGALRDPPGQVFLLGPDAGRSVQDFFDPAAGFEKVDRSVTRPDFIDEDGLRQAFEDEMG</sequence>
<reference evidence="8" key="2">
    <citation type="submission" date="2021-08" db="EMBL/GenBank/DDBJ databases">
        <authorList>
            <person name="Gostincar C."/>
            <person name="Sun X."/>
            <person name="Song Z."/>
            <person name="Gunde-Cimerman N."/>
        </authorList>
    </citation>
    <scope>NUCLEOTIDE SEQUENCE</scope>
    <source>
        <strain evidence="8">EXF-9911</strain>
    </source>
</reference>
<dbReference type="PROSITE" id="PS00108">
    <property type="entry name" value="PROTEIN_KINASE_ST"/>
    <property type="match status" value="1"/>
</dbReference>
<evidence type="ECO:0000259" key="7">
    <source>
        <dbReference type="PROSITE" id="PS50011"/>
    </source>
</evidence>
<dbReference type="Gene3D" id="1.10.510.10">
    <property type="entry name" value="Transferase(Phosphotransferase) domain 1"/>
    <property type="match status" value="1"/>
</dbReference>
<protein>
    <recommendedName>
        <fullName evidence="1">non-specific serine/threonine protein kinase</fullName>
        <ecNumber evidence="1">2.7.11.1</ecNumber>
    </recommendedName>
</protein>
<organism evidence="8 9">
    <name type="scientific">Aureobasidium melanogenum</name>
    <name type="common">Aureobasidium pullulans var. melanogenum</name>
    <dbReference type="NCBI Taxonomy" id="46634"/>
    <lineage>
        <taxon>Eukaryota</taxon>
        <taxon>Fungi</taxon>
        <taxon>Dikarya</taxon>
        <taxon>Ascomycota</taxon>
        <taxon>Pezizomycotina</taxon>
        <taxon>Dothideomycetes</taxon>
        <taxon>Dothideomycetidae</taxon>
        <taxon>Dothideales</taxon>
        <taxon>Saccotheciaceae</taxon>
        <taxon>Aureobasidium</taxon>
    </lineage>
</organism>
<dbReference type="PROSITE" id="PS50011">
    <property type="entry name" value="PROTEIN_KINASE_DOM"/>
    <property type="match status" value="1"/>
</dbReference>
<evidence type="ECO:0000256" key="1">
    <source>
        <dbReference type="ARBA" id="ARBA00012513"/>
    </source>
</evidence>
<dbReference type="AlphaFoldDB" id="A0A9P8EQB3"/>
<dbReference type="OrthoDB" id="310217at2759"/>
<dbReference type="InterPro" id="IPR011009">
    <property type="entry name" value="Kinase-like_dom_sf"/>
</dbReference>
<dbReference type="Proteomes" id="UP000779574">
    <property type="component" value="Unassembled WGS sequence"/>
</dbReference>